<organism evidence="13 14">
    <name type="scientific">Desulfohalobium retbaense (strain ATCC 49708 / DSM 5692 / JCM 16813 / HR100)</name>
    <dbReference type="NCBI Taxonomy" id="485915"/>
    <lineage>
        <taxon>Bacteria</taxon>
        <taxon>Pseudomonadati</taxon>
        <taxon>Thermodesulfobacteriota</taxon>
        <taxon>Desulfovibrionia</taxon>
        <taxon>Desulfovibrionales</taxon>
        <taxon>Desulfohalobiaceae</taxon>
        <taxon>Desulfohalobium</taxon>
    </lineage>
</organism>
<evidence type="ECO:0000313" key="14">
    <source>
        <dbReference type="Proteomes" id="UP000001052"/>
    </source>
</evidence>
<keyword evidence="8 10" id="KW-0630">Potassium</keyword>
<evidence type="ECO:0000259" key="12">
    <source>
        <dbReference type="PROSITE" id="PS51709"/>
    </source>
</evidence>
<dbReference type="InterPro" id="IPR027417">
    <property type="entry name" value="P-loop_NTPase"/>
</dbReference>
<dbReference type="Pfam" id="PF10396">
    <property type="entry name" value="TrmE_N"/>
    <property type="match status" value="1"/>
</dbReference>
<dbReference type="CDD" id="cd14858">
    <property type="entry name" value="TrmE_N"/>
    <property type="match status" value="1"/>
</dbReference>
<dbReference type="STRING" id="485915.Dret_2137"/>
<evidence type="ECO:0000256" key="5">
    <source>
        <dbReference type="ARBA" id="ARBA00022741"/>
    </source>
</evidence>
<comment type="subcellular location">
    <subcellularLocation>
        <location evidence="10">Cytoplasm</location>
    </subcellularLocation>
</comment>
<comment type="caution">
    <text evidence="10">Lacks conserved residue(s) required for the propagation of feature annotation.</text>
</comment>
<dbReference type="NCBIfam" id="TIGR00450">
    <property type="entry name" value="mnmE_trmE_thdF"/>
    <property type="match status" value="1"/>
</dbReference>
<dbReference type="InterPro" id="IPR027266">
    <property type="entry name" value="TrmE/GcvT-like"/>
</dbReference>
<dbReference type="CDD" id="cd04164">
    <property type="entry name" value="trmE"/>
    <property type="match status" value="1"/>
</dbReference>
<dbReference type="GO" id="GO:0030488">
    <property type="term" value="P:tRNA methylation"/>
    <property type="evidence" value="ECO:0007669"/>
    <property type="project" value="TreeGrafter"/>
</dbReference>
<dbReference type="InterPro" id="IPR031168">
    <property type="entry name" value="G_TrmE"/>
</dbReference>
<feature type="binding site" evidence="10">
    <location>
        <position position="128"/>
    </location>
    <ligand>
        <name>(6S)-5-formyl-5,6,7,8-tetrahydrofolate</name>
        <dbReference type="ChEBI" id="CHEBI:57457"/>
    </ligand>
</feature>
<keyword evidence="3 10" id="KW-0819">tRNA processing</keyword>
<feature type="binding site" evidence="10">
    <location>
        <position position="461"/>
    </location>
    <ligand>
        <name>(6S)-5-formyl-5,6,7,8-tetrahydrofolate</name>
        <dbReference type="ChEBI" id="CHEBI:57457"/>
    </ligand>
</feature>
<dbReference type="InterPro" id="IPR018948">
    <property type="entry name" value="GTP-bd_TrmE_N"/>
</dbReference>
<reference evidence="14" key="1">
    <citation type="submission" date="2009-09" db="EMBL/GenBank/DDBJ databases">
        <title>The complete chromosome of Desulfohalobium retbaense DSM 5692.</title>
        <authorList>
            <consortium name="US DOE Joint Genome Institute (JGI-PGF)"/>
            <person name="Lucas S."/>
            <person name="Copeland A."/>
            <person name="Lapidus A."/>
            <person name="Glavina del Rio T."/>
            <person name="Dalin E."/>
            <person name="Tice H."/>
            <person name="Bruce D."/>
            <person name="Goodwin L."/>
            <person name="Pitluck S."/>
            <person name="Kyrpides N."/>
            <person name="Mavromatis K."/>
            <person name="Ivanova N."/>
            <person name="Mikhailova N."/>
            <person name="Munk A.C."/>
            <person name="Brettin T."/>
            <person name="Detter J.C."/>
            <person name="Han C."/>
            <person name="Tapia R."/>
            <person name="Larimer F."/>
            <person name="Land M."/>
            <person name="Hauser L."/>
            <person name="Markowitz V."/>
            <person name="Cheng J.-F."/>
            <person name="Hugenholtz P."/>
            <person name="Woyke T."/>
            <person name="Wu D."/>
            <person name="Spring S."/>
            <person name="Klenk H.-P."/>
            <person name="Eisen J.A."/>
        </authorList>
    </citation>
    <scope>NUCLEOTIDE SEQUENCE [LARGE SCALE GENOMIC DNA]</scope>
    <source>
        <strain evidence="14">DSM 5692</strain>
    </source>
</reference>
<keyword evidence="4 10" id="KW-0479">Metal-binding</keyword>
<evidence type="ECO:0000256" key="8">
    <source>
        <dbReference type="ARBA" id="ARBA00022958"/>
    </source>
</evidence>
<accession>C8X4E7</accession>
<dbReference type="InterPro" id="IPR027368">
    <property type="entry name" value="MnmE_dom2"/>
</dbReference>
<dbReference type="RefSeq" id="WP_015752562.1">
    <property type="nucleotide sequence ID" value="NC_013223.1"/>
</dbReference>
<feature type="binding site" evidence="10">
    <location>
        <position position="255"/>
    </location>
    <ligand>
        <name>K(+)</name>
        <dbReference type="ChEBI" id="CHEBI:29103"/>
    </ligand>
</feature>
<dbReference type="Pfam" id="PF12631">
    <property type="entry name" value="MnmE_helical"/>
    <property type="match status" value="1"/>
</dbReference>
<feature type="binding site" evidence="10">
    <location>
        <begin position="253"/>
        <end position="259"/>
    </location>
    <ligand>
        <name>GTP</name>
        <dbReference type="ChEBI" id="CHEBI:37565"/>
    </ligand>
</feature>
<evidence type="ECO:0000256" key="7">
    <source>
        <dbReference type="ARBA" id="ARBA00022842"/>
    </source>
</evidence>
<dbReference type="OrthoDB" id="9805918at2"/>
<dbReference type="GO" id="GO:0005829">
    <property type="term" value="C:cytosol"/>
    <property type="evidence" value="ECO:0007669"/>
    <property type="project" value="TreeGrafter"/>
</dbReference>
<evidence type="ECO:0000256" key="3">
    <source>
        <dbReference type="ARBA" id="ARBA00022694"/>
    </source>
</evidence>
<dbReference type="InterPro" id="IPR025867">
    <property type="entry name" value="MnmE_helical"/>
</dbReference>
<comment type="cofactor">
    <cofactor evidence="10">
        <name>K(+)</name>
        <dbReference type="ChEBI" id="CHEBI:29103"/>
    </cofactor>
    <text evidence="10">Binds 1 potassium ion per subunit.</text>
</comment>
<dbReference type="GO" id="GO:0002098">
    <property type="term" value="P:tRNA wobble uridine modification"/>
    <property type="evidence" value="ECO:0007669"/>
    <property type="project" value="TreeGrafter"/>
</dbReference>
<dbReference type="InterPro" id="IPR004520">
    <property type="entry name" value="GTPase_MnmE"/>
</dbReference>
<sequence>MEQGQSTETIGAIATPLGSGGVGIVRLSGPKSLTVAQRLFLSARQTFEAFKPYRLHHGWVTDVHGARLDEVLVSFMPGPGSYSGEDIVEINCHGGPAVVQAVLEAVLECGVRLARPGEFTLRAYLNGRLDLTQAEAVAEMINAPTASSLRLAGSKLAGGLGRYIRDLRQRLESLRVQMCVAVDFPEEEIECLAPEELQAGLEQVLVDIEAIMANFERDRYWRDGALVVLAGRVNAGKSSLMNAILGRERAIVTPIAGTTRDYLEEQVNLSGLPVRLVDTAGLRETDDLVERAGLSRSRELLEQADLVCVVLDSSQALTADDRALLQEAPNETTLVVLNKQDLPPHTETQEAVAAQGLPTVPAVAVEADGVDALIRAVRQRLVGERQEPEQGELVPNLRQSQGLAQAREELRALYDECRNGVPYDLLSVRLETACTILSEIIGEMTPAAVLEQVFGEFCIGK</sequence>
<keyword evidence="2 10" id="KW-0963">Cytoplasm</keyword>
<dbReference type="InterPro" id="IPR005225">
    <property type="entry name" value="Small_GTP-bd"/>
</dbReference>
<dbReference type="EC" id="3.6.-.-" evidence="10"/>
<comment type="similarity">
    <text evidence="1 10 11">Belongs to the TRAFAC class TrmE-Era-EngA-EngB-Septin-like GTPase superfamily. TrmE GTPase family.</text>
</comment>
<feature type="domain" description="TrmE-type G" evidence="12">
    <location>
        <begin position="224"/>
        <end position="382"/>
    </location>
</feature>
<dbReference type="InterPro" id="IPR006073">
    <property type="entry name" value="GTP-bd"/>
</dbReference>
<comment type="subunit">
    <text evidence="10">Homodimer. Heterotetramer of two MnmE and two MnmG subunits.</text>
</comment>
<comment type="function">
    <text evidence="10">Exhibits a very high intrinsic GTPase hydrolysis rate. Involved in the addition of a carboxymethylaminomethyl (cmnm) group at the wobble position (U34) of certain tRNAs, forming tRNA-cmnm(5)s(2)U34.</text>
</comment>
<dbReference type="KEGG" id="drt:Dret_2137"/>
<evidence type="ECO:0000256" key="6">
    <source>
        <dbReference type="ARBA" id="ARBA00022801"/>
    </source>
</evidence>
<dbReference type="NCBIfam" id="TIGR00231">
    <property type="entry name" value="small_GTP"/>
    <property type="match status" value="1"/>
</dbReference>
<evidence type="ECO:0000313" key="13">
    <source>
        <dbReference type="EMBL" id="ACV69421.1"/>
    </source>
</evidence>
<keyword evidence="7 10" id="KW-0460">Magnesium</keyword>
<keyword evidence="14" id="KW-1185">Reference proteome</keyword>
<evidence type="ECO:0000256" key="9">
    <source>
        <dbReference type="ARBA" id="ARBA00023134"/>
    </source>
</evidence>
<dbReference type="AlphaFoldDB" id="C8X4E7"/>
<keyword evidence="6 10" id="KW-0378">Hydrolase</keyword>
<dbReference type="PANTHER" id="PTHR42714">
    <property type="entry name" value="TRNA MODIFICATION GTPASE GTPBP3"/>
    <property type="match status" value="1"/>
</dbReference>
<dbReference type="GO" id="GO:0046872">
    <property type="term" value="F:metal ion binding"/>
    <property type="evidence" value="ECO:0007669"/>
    <property type="project" value="UniProtKB-KW"/>
</dbReference>
<feature type="binding site" evidence="10">
    <location>
        <position position="234"/>
    </location>
    <ligand>
        <name>K(+)</name>
        <dbReference type="ChEBI" id="CHEBI:29103"/>
    </ligand>
</feature>
<feature type="binding site" evidence="10">
    <location>
        <position position="258"/>
    </location>
    <ligand>
        <name>K(+)</name>
        <dbReference type="ChEBI" id="CHEBI:29103"/>
    </ligand>
</feature>
<dbReference type="EMBL" id="CP001734">
    <property type="protein sequence ID" value="ACV69421.1"/>
    <property type="molecule type" value="Genomic_DNA"/>
</dbReference>
<dbReference type="GO" id="GO:0005525">
    <property type="term" value="F:GTP binding"/>
    <property type="evidence" value="ECO:0007669"/>
    <property type="project" value="UniProtKB-UniRule"/>
</dbReference>
<feature type="binding site" evidence="10">
    <location>
        <position position="238"/>
    </location>
    <ligand>
        <name>Mg(2+)</name>
        <dbReference type="ChEBI" id="CHEBI:18420"/>
    </ligand>
</feature>
<dbReference type="eggNOG" id="COG0486">
    <property type="taxonomic scope" value="Bacteria"/>
</dbReference>
<keyword evidence="9 10" id="KW-0342">GTP-binding</keyword>
<feature type="binding site" evidence="10">
    <location>
        <position position="259"/>
    </location>
    <ligand>
        <name>Mg(2+)</name>
        <dbReference type="ChEBI" id="CHEBI:18420"/>
    </ligand>
</feature>
<feature type="binding site" evidence="10">
    <location>
        <begin position="234"/>
        <end position="239"/>
    </location>
    <ligand>
        <name>GTP</name>
        <dbReference type="ChEBI" id="CHEBI:37565"/>
    </ligand>
</feature>
<feature type="binding site" evidence="10">
    <location>
        <position position="26"/>
    </location>
    <ligand>
        <name>(6S)-5-formyl-5,6,7,8-tetrahydrofolate</name>
        <dbReference type="ChEBI" id="CHEBI:57457"/>
    </ligand>
</feature>
<feature type="binding site" evidence="10">
    <location>
        <position position="89"/>
    </location>
    <ligand>
        <name>(6S)-5-formyl-5,6,7,8-tetrahydrofolate</name>
        <dbReference type="ChEBI" id="CHEBI:57457"/>
    </ligand>
</feature>
<dbReference type="SUPFAM" id="SSF52540">
    <property type="entry name" value="P-loop containing nucleoside triphosphate hydrolases"/>
    <property type="match status" value="1"/>
</dbReference>
<evidence type="ECO:0000256" key="1">
    <source>
        <dbReference type="ARBA" id="ARBA00011043"/>
    </source>
</evidence>
<dbReference type="FunFam" id="3.30.1360.120:FF:000003">
    <property type="entry name" value="tRNA modification GTPase MnmE"/>
    <property type="match status" value="1"/>
</dbReference>
<gene>
    <name evidence="10" type="primary">mnmE</name>
    <name evidence="10" type="synonym">trmE</name>
    <name evidence="13" type="ordered locus">Dret_2137</name>
</gene>
<reference evidence="13 14" key="2">
    <citation type="journal article" date="2010" name="Stand. Genomic Sci.">
        <title>Complete genome sequence of Desulfohalobium retbaense type strain (HR(100)).</title>
        <authorList>
            <person name="Spring S."/>
            <person name="Nolan M."/>
            <person name="Lapidus A."/>
            <person name="Glavina Del Rio T."/>
            <person name="Copeland A."/>
            <person name="Tice H."/>
            <person name="Cheng J.F."/>
            <person name="Lucas S."/>
            <person name="Land M."/>
            <person name="Chen F."/>
            <person name="Bruce D."/>
            <person name="Goodwin L."/>
            <person name="Pitluck S."/>
            <person name="Ivanova N."/>
            <person name="Mavromatis K."/>
            <person name="Mikhailova N."/>
            <person name="Pati A."/>
            <person name="Chen A."/>
            <person name="Palaniappan K."/>
            <person name="Hauser L."/>
            <person name="Chang Y.J."/>
            <person name="Jeffries C.D."/>
            <person name="Munk C."/>
            <person name="Kiss H."/>
            <person name="Chain P."/>
            <person name="Han C."/>
            <person name="Brettin T."/>
            <person name="Detter J.C."/>
            <person name="Schuler E."/>
            <person name="Goker M."/>
            <person name="Rohde M."/>
            <person name="Bristow J."/>
            <person name="Eisen J.A."/>
            <person name="Markowitz V."/>
            <person name="Hugenholtz P."/>
            <person name="Kyrpides N.C."/>
            <person name="Klenk H.P."/>
        </authorList>
    </citation>
    <scope>NUCLEOTIDE SEQUENCE [LARGE SCALE GENOMIC DNA]</scope>
    <source>
        <strain evidence="13 14">DSM 5692</strain>
    </source>
</reference>
<dbReference type="PANTHER" id="PTHR42714:SF2">
    <property type="entry name" value="TRNA MODIFICATION GTPASE GTPBP3, MITOCHONDRIAL"/>
    <property type="match status" value="1"/>
</dbReference>
<dbReference type="Gene3D" id="3.40.50.300">
    <property type="entry name" value="P-loop containing nucleotide triphosphate hydrolases"/>
    <property type="match status" value="1"/>
</dbReference>
<evidence type="ECO:0000256" key="2">
    <source>
        <dbReference type="ARBA" id="ARBA00022490"/>
    </source>
</evidence>
<dbReference type="Proteomes" id="UP000001052">
    <property type="component" value="Chromosome"/>
</dbReference>
<dbReference type="Gene3D" id="3.30.1360.120">
    <property type="entry name" value="Probable tRNA modification gtpase trme, domain 1"/>
    <property type="match status" value="1"/>
</dbReference>
<evidence type="ECO:0000256" key="11">
    <source>
        <dbReference type="RuleBase" id="RU003313"/>
    </source>
</evidence>
<protein>
    <recommendedName>
        <fullName evidence="10">tRNA modification GTPase MnmE</fullName>
        <ecNumber evidence="10">3.6.-.-</ecNumber>
    </recommendedName>
</protein>
<dbReference type="Pfam" id="PF01926">
    <property type="entry name" value="MMR_HSR1"/>
    <property type="match status" value="1"/>
</dbReference>
<dbReference type="Gene3D" id="1.20.120.430">
    <property type="entry name" value="tRNA modification GTPase MnmE domain 2"/>
    <property type="match status" value="1"/>
</dbReference>
<dbReference type="GO" id="GO:0003924">
    <property type="term" value="F:GTPase activity"/>
    <property type="evidence" value="ECO:0007669"/>
    <property type="project" value="UniProtKB-UniRule"/>
</dbReference>
<name>C8X4E7_DESRD</name>
<dbReference type="PROSITE" id="PS51709">
    <property type="entry name" value="G_TRME"/>
    <property type="match status" value="1"/>
</dbReference>
<dbReference type="FunFam" id="3.40.50.300:FF:001376">
    <property type="entry name" value="tRNA modification GTPase MnmE"/>
    <property type="match status" value="1"/>
</dbReference>
<dbReference type="HAMAP" id="MF_00379">
    <property type="entry name" value="GTPase_MnmE"/>
    <property type="match status" value="1"/>
</dbReference>
<evidence type="ECO:0000256" key="4">
    <source>
        <dbReference type="ARBA" id="ARBA00022723"/>
    </source>
</evidence>
<feature type="binding site" evidence="10">
    <location>
        <position position="253"/>
    </location>
    <ligand>
        <name>K(+)</name>
        <dbReference type="ChEBI" id="CHEBI:29103"/>
    </ligand>
</feature>
<evidence type="ECO:0000256" key="10">
    <source>
        <dbReference type="HAMAP-Rule" id="MF_00379"/>
    </source>
</evidence>
<dbReference type="HOGENOM" id="CLU_019624_4_1_7"/>
<keyword evidence="5 10" id="KW-0547">Nucleotide-binding</keyword>
<feature type="binding site" evidence="10">
    <location>
        <begin position="278"/>
        <end position="281"/>
    </location>
    <ligand>
        <name>GTP</name>
        <dbReference type="ChEBI" id="CHEBI:37565"/>
    </ligand>
</feature>
<dbReference type="GO" id="GO:0042802">
    <property type="term" value="F:identical protein binding"/>
    <property type="evidence" value="ECO:0007669"/>
    <property type="project" value="UniProtKB-ARBA"/>
</dbReference>
<proteinExistence type="inferred from homology"/>